<dbReference type="InterPro" id="IPR036097">
    <property type="entry name" value="HisK_dim/P_sf"/>
</dbReference>
<dbReference type="SUPFAM" id="SSF47384">
    <property type="entry name" value="Homodimeric domain of signal transducing histidine kinase"/>
    <property type="match status" value="1"/>
</dbReference>
<dbReference type="RefSeq" id="WP_124142985.1">
    <property type="nucleotide sequence ID" value="NZ_CAWOKI010000224.1"/>
</dbReference>
<evidence type="ECO:0000256" key="1">
    <source>
        <dbReference type="ARBA" id="ARBA00000085"/>
    </source>
</evidence>
<dbReference type="AlphaFoldDB" id="A0A3N6PSU6"/>
<evidence type="ECO:0000256" key="2">
    <source>
        <dbReference type="ARBA" id="ARBA00012438"/>
    </source>
</evidence>
<proteinExistence type="predicted"/>
<dbReference type="CDD" id="cd00082">
    <property type="entry name" value="HisKA"/>
    <property type="match status" value="1"/>
</dbReference>
<dbReference type="Proteomes" id="UP000269154">
    <property type="component" value="Unassembled WGS sequence"/>
</dbReference>
<name>A0A3N6PSU6_9CYAN</name>
<reference evidence="3 4" key="1">
    <citation type="journal article" date="2018" name="ACS Chem. Biol.">
        <title>Ketoreductase domain dysfunction expands chemodiversity: malyngamide biosynthesis in the cyanobacterium Okeania hirsuta.</title>
        <authorList>
            <person name="Moss N.A."/>
            <person name="Leao T."/>
            <person name="Rankin M."/>
            <person name="McCullough T.M."/>
            <person name="Qu P."/>
            <person name="Korobeynikov A."/>
            <person name="Smith J.L."/>
            <person name="Gerwick L."/>
            <person name="Gerwick W.H."/>
        </authorList>
    </citation>
    <scope>NUCLEOTIDE SEQUENCE [LARGE SCALE GENOMIC DNA]</scope>
    <source>
        <strain evidence="3 4">PAB10Feb10-1</strain>
    </source>
</reference>
<dbReference type="EC" id="2.7.13.3" evidence="2"/>
<comment type="catalytic activity">
    <reaction evidence="1">
        <text>ATP + protein L-histidine = ADP + protein N-phospho-L-histidine.</text>
        <dbReference type="EC" id="2.7.13.3"/>
    </reaction>
</comment>
<accession>A0A3N6PSU6</accession>
<dbReference type="EMBL" id="RCBY01000085">
    <property type="protein sequence ID" value="RQH40840.1"/>
    <property type="molecule type" value="Genomic_DNA"/>
</dbReference>
<dbReference type="OrthoDB" id="477976at2"/>
<protein>
    <recommendedName>
        <fullName evidence="2">histidine kinase</fullName>
        <ecNumber evidence="2">2.7.13.3</ecNumber>
    </recommendedName>
</protein>
<dbReference type="Gene3D" id="1.10.287.130">
    <property type="match status" value="1"/>
</dbReference>
<comment type="caution">
    <text evidence="3">The sequence shown here is derived from an EMBL/GenBank/DDBJ whole genome shotgun (WGS) entry which is preliminary data.</text>
</comment>
<gene>
    <name evidence="3" type="ORF">D5R40_15930</name>
</gene>
<dbReference type="InterPro" id="IPR003661">
    <property type="entry name" value="HisK_dim/P_dom"/>
</dbReference>
<organism evidence="3 4">
    <name type="scientific">Okeania hirsuta</name>
    <dbReference type="NCBI Taxonomy" id="1458930"/>
    <lineage>
        <taxon>Bacteria</taxon>
        <taxon>Bacillati</taxon>
        <taxon>Cyanobacteriota</taxon>
        <taxon>Cyanophyceae</taxon>
        <taxon>Oscillatoriophycideae</taxon>
        <taxon>Oscillatoriales</taxon>
        <taxon>Microcoleaceae</taxon>
        <taxon>Okeania</taxon>
    </lineage>
</organism>
<dbReference type="GO" id="GO:0000155">
    <property type="term" value="F:phosphorelay sensor kinase activity"/>
    <property type="evidence" value="ECO:0007669"/>
    <property type="project" value="InterPro"/>
</dbReference>
<evidence type="ECO:0000313" key="3">
    <source>
        <dbReference type="EMBL" id="RQH40840.1"/>
    </source>
</evidence>
<keyword evidence="4" id="KW-1185">Reference proteome</keyword>
<sequence>MQKSASELEDKVEARTAELYQSLAELKTAQSQLIQSEKMSNIGALVAGIAHELNNPVSIVFGNIKLAETYLTAIINHIKLYQKQFPNPGLIIEKGAEEMDIYFLIEELPKILFSVKKPAIASVKLVYHCEVLLEKIVPQKYFLILMKA</sequence>
<evidence type="ECO:0000313" key="4">
    <source>
        <dbReference type="Proteomes" id="UP000269154"/>
    </source>
</evidence>